<evidence type="ECO:0000313" key="4">
    <source>
        <dbReference type="Proteomes" id="UP001140513"/>
    </source>
</evidence>
<protein>
    <submittedName>
        <fullName evidence="3">Uncharacterized protein</fullName>
    </submittedName>
</protein>
<dbReference type="RefSeq" id="XP_056068962.1">
    <property type="nucleotide sequence ID" value="XM_056217406.1"/>
</dbReference>
<dbReference type="EMBL" id="JAPEUX010000006">
    <property type="protein sequence ID" value="KAJ4350032.1"/>
    <property type="molecule type" value="Genomic_DNA"/>
</dbReference>
<dbReference type="GeneID" id="80912183"/>
<keyword evidence="2" id="KW-1133">Transmembrane helix</keyword>
<sequence length="273" mass="30530">MINKKQKKKRPTQPKVKARDICDVDPNQQNGDGGAHIMNVVVVDDLCPNPGSRRNSRDKSVGLVSQLSSTEESEPLGEDAWHLTNSESPEQTAEVSDRLAFGTATRSYNGTCLSFDRFETFPQWKRSLITYFSRRIAPYMLSIDDESNGWRELILPIALDDEVVMDAVITASAYHISANSDANLVLGPLSYTKAIDGLMKRQDFRSLKPLVNGFSVIAILVLLCSVLVTGCDDFPIMFKMLKSAYEVMMEDGGSGDHTLNIFLRRQVNKWVYL</sequence>
<evidence type="ECO:0000313" key="3">
    <source>
        <dbReference type="EMBL" id="KAJ4350032.1"/>
    </source>
</evidence>
<proteinExistence type="predicted"/>
<dbReference type="AlphaFoldDB" id="A0A9W9C9H3"/>
<evidence type="ECO:0000256" key="2">
    <source>
        <dbReference type="SAM" id="Phobius"/>
    </source>
</evidence>
<accession>A0A9W9C9H3</accession>
<keyword evidence="4" id="KW-1185">Reference proteome</keyword>
<reference evidence="3" key="1">
    <citation type="submission" date="2022-10" db="EMBL/GenBank/DDBJ databases">
        <title>Tapping the CABI collections for fungal endophytes: first genome assemblies for Collariella, Neodidymelliopsis, Ascochyta clinopodiicola, Didymella pomorum, Didymosphaeria variabile, Neocosmospora piperis and Neocucurbitaria cava.</title>
        <authorList>
            <person name="Hill R."/>
        </authorList>
    </citation>
    <scope>NUCLEOTIDE SEQUENCE</scope>
    <source>
        <strain evidence="3">IMI 356815</strain>
    </source>
</reference>
<comment type="caution">
    <text evidence="3">The sequence shown here is derived from an EMBL/GenBank/DDBJ whole genome shotgun (WGS) entry which is preliminary data.</text>
</comment>
<feature type="compositionally biased region" description="Basic residues" evidence="1">
    <location>
        <begin position="1"/>
        <end position="12"/>
    </location>
</feature>
<feature type="region of interest" description="Disordered" evidence="1">
    <location>
        <begin position="1"/>
        <end position="34"/>
    </location>
</feature>
<organism evidence="3 4">
    <name type="scientific">Didymosphaeria variabile</name>
    <dbReference type="NCBI Taxonomy" id="1932322"/>
    <lineage>
        <taxon>Eukaryota</taxon>
        <taxon>Fungi</taxon>
        <taxon>Dikarya</taxon>
        <taxon>Ascomycota</taxon>
        <taxon>Pezizomycotina</taxon>
        <taxon>Dothideomycetes</taxon>
        <taxon>Pleosporomycetidae</taxon>
        <taxon>Pleosporales</taxon>
        <taxon>Massarineae</taxon>
        <taxon>Didymosphaeriaceae</taxon>
        <taxon>Didymosphaeria</taxon>
    </lineage>
</organism>
<evidence type="ECO:0000256" key="1">
    <source>
        <dbReference type="SAM" id="MobiDB-lite"/>
    </source>
</evidence>
<feature type="compositionally biased region" description="Polar residues" evidence="1">
    <location>
        <begin position="83"/>
        <end position="93"/>
    </location>
</feature>
<dbReference type="OrthoDB" id="5386330at2759"/>
<feature type="region of interest" description="Disordered" evidence="1">
    <location>
        <begin position="48"/>
        <end position="93"/>
    </location>
</feature>
<gene>
    <name evidence="3" type="ORF">N0V89_008653</name>
</gene>
<name>A0A9W9C9H3_9PLEO</name>
<keyword evidence="2" id="KW-0472">Membrane</keyword>
<dbReference type="Pfam" id="PF11951">
    <property type="entry name" value="Fungal_trans_2"/>
    <property type="match status" value="1"/>
</dbReference>
<keyword evidence="2" id="KW-0812">Transmembrane</keyword>
<dbReference type="Proteomes" id="UP001140513">
    <property type="component" value="Unassembled WGS sequence"/>
</dbReference>
<dbReference type="InterPro" id="IPR021858">
    <property type="entry name" value="Fun_TF"/>
</dbReference>
<feature type="transmembrane region" description="Helical" evidence="2">
    <location>
        <begin position="210"/>
        <end position="230"/>
    </location>
</feature>